<keyword evidence="3" id="KW-1185">Reference proteome</keyword>
<dbReference type="Pfam" id="PF13470">
    <property type="entry name" value="PIN_3"/>
    <property type="match status" value="1"/>
</dbReference>
<accession>A0ABS2WSB5</accession>
<evidence type="ECO:0000313" key="2">
    <source>
        <dbReference type="EMBL" id="MBN2964563.1"/>
    </source>
</evidence>
<proteinExistence type="predicted"/>
<feature type="domain" description="PIN" evidence="1">
    <location>
        <begin position="2"/>
        <end position="115"/>
    </location>
</feature>
<dbReference type="CDD" id="cd09854">
    <property type="entry name" value="PIN_VapC-like"/>
    <property type="match status" value="1"/>
</dbReference>
<reference evidence="2" key="1">
    <citation type="submission" date="2021-02" db="EMBL/GenBank/DDBJ databases">
        <title>Sulfurospirillum tamanensis sp. nov.</title>
        <authorList>
            <person name="Frolova A."/>
            <person name="Merkel A."/>
            <person name="Slobodkin A."/>
        </authorList>
    </citation>
    <scope>NUCLEOTIDE SEQUENCE</scope>
    <source>
        <strain evidence="2">T05b</strain>
    </source>
</reference>
<dbReference type="EMBL" id="JAFHKK010000013">
    <property type="protein sequence ID" value="MBN2964563.1"/>
    <property type="molecule type" value="Genomic_DNA"/>
</dbReference>
<protein>
    <submittedName>
        <fullName evidence="2">PIN domain-containing protein</fullName>
    </submittedName>
</protein>
<dbReference type="RefSeq" id="WP_205459111.1">
    <property type="nucleotide sequence ID" value="NZ_JAFHKK010000013.1"/>
</dbReference>
<dbReference type="Gene3D" id="3.40.50.1010">
    <property type="entry name" value="5'-nuclease"/>
    <property type="match status" value="1"/>
</dbReference>
<organism evidence="2 3">
    <name type="scientific">Sulfurospirillum tamanense</name>
    <dbReference type="NCBI Taxonomy" id="2813362"/>
    <lineage>
        <taxon>Bacteria</taxon>
        <taxon>Pseudomonadati</taxon>
        <taxon>Campylobacterota</taxon>
        <taxon>Epsilonproteobacteria</taxon>
        <taxon>Campylobacterales</taxon>
        <taxon>Sulfurospirillaceae</taxon>
        <taxon>Sulfurospirillum</taxon>
    </lineage>
</organism>
<comment type="caution">
    <text evidence="2">The sequence shown here is derived from an EMBL/GenBank/DDBJ whole genome shotgun (WGS) entry which is preliminary data.</text>
</comment>
<dbReference type="Proteomes" id="UP000703590">
    <property type="component" value="Unassembled WGS sequence"/>
</dbReference>
<dbReference type="SUPFAM" id="SSF88723">
    <property type="entry name" value="PIN domain-like"/>
    <property type="match status" value="1"/>
</dbReference>
<evidence type="ECO:0000259" key="1">
    <source>
        <dbReference type="Pfam" id="PF13470"/>
    </source>
</evidence>
<sequence>MRVLLDTNVVLDLLMEREPFSQLAQKIFLKIESKEIQGFLCPTSVTTLYYLLRKHLGKKECNEAIQTLLELFEVVSLDKNILQESVKNVGSDFEDSVIYTSASHAHVDIIITRDLSGFKNSPINVMQPHEFLIDAEAVN</sequence>
<name>A0ABS2WSB5_9BACT</name>
<evidence type="ECO:0000313" key="3">
    <source>
        <dbReference type="Proteomes" id="UP000703590"/>
    </source>
</evidence>
<dbReference type="InterPro" id="IPR002716">
    <property type="entry name" value="PIN_dom"/>
</dbReference>
<gene>
    <name evidence="2" type="ORF">JWV37_07210</name>
</gene>
<reference evidence="2" key="2">
    <citation type="submission" date="2021-02" db="EMBL/GenBank/DDBJ databases">
        <authorList>
            <person name="Merkel A.Y."/>
        </authorList>
    </citation>
    <scope>NUCLEOTIDE SEQUENCE</scope>
    <source>
        <strain evidence="2">T05b</strain>
    </source>
</reference>
<dbReference type="InterPro" id="IPR029060">
    <property type="entry name" value="PIN-like_dom_sf"/>
</dbReference>